<feature type="compositionally biased region" description="Polar residues" evidence="2">
    <location>
        <begin position="508"/>
        <end position="524"/>
    </location>
</feature>
<dbReference type="Gene3D" id="2.180.10.10">
    <property type="entry name" value="RHS repeat-associated core"/>
    <property type="match status" value="3"/>
</dbReference>
<keyword evidence="3" id="KW-0812">Transmembrane</keyword>
<feature type="compositionally biased region" description="Polar residues" evidence="2">
    <location>
        <begin position="35"/>
        <end position="47"/>
    </location>
</feature>
<organism evidence="7 8">
    <name type="scientific">Plantactinospora sonchi</name>
    <dbReference type="NCBI Taxonomy" id="1544735"/>
    <lineage>
        <taxon>Bacteria</taxon>
        <taxon>Bacillati</taxon>
        <taxon>Actinomycetota</taxon>
        <taxon>Actinomycetes</taxon>
        <taxon>Micromonosporales</taxon>
        <taxon>Micromonosporaceae</taxon>
        <taxon>Plantactinospora</taxon>
    </lineage>
</organism>
<protein>
    <submittedName>
        <fullName evidence="7">RHS repeat-associated core domain-containing protein</fullName>
    </submittedName>
</protein>
<dbReference type="InterPro" id="IPR022385">
    <property type="entry name" value="Rhs_assc_core"/>
</dbReference>
<name>A0ABU7RZA6_9ACTN</name>
<proteinExistence type="predicted"/>
<dbReference type="InterPro" id="IPR056823">
    <property type="entry name" value="TEN-like_YD-shell"/>
</dbReference>
<feature type="signal peptide" evidence="4">
    <location>
        <begin position="1"/>
        <end position="20"/>
    </location>
</feature>
<evidence type="ECO:0000313" key="8">
    <source>
        <dbReference type="Proteomes" id="UP001332243"/>
    </source>
</evidence>
<evidence type="ECO:0000259" key="5">
    <source>
        <dbReference type="Pfam" id="PF20148"/>
    </source>
</evidence>
<comment type="caution">
    <text evidence="7">The sequence shown here is derived from an EMBL/GenBank/DDBJ whole genome shotgun (WGS) entry which is preliminary data.</text>
</comment>
<feature type="region of interest" description="Disordered" evidence="2">
    <location>
        <begin position="505"/>
        <end position="524"/>
    </location>
</feature>
<dbReference type="PANTHER" id="PTHR32305">
    <property type="match status" value="1"/>
</dbReference>
<feature type="compositionally biased region" description="Basic and acidic residues" evidence="2">
    <location>
        <begin position="401"/>
        <end position="412"/>
    </location>
</feature>
<evidence type="ECO:0000259" key="6">
    <source>
        <dbReference type="Pfam" id="PF25023"/>
    </source>
</evidence>
<dbReference type="Proteomes" id="UP001332243">
    <property type="component" value="Unassembled WGS sequence"/>
</dbReference>
<evidence type="ECO:0000256" key="3">
    <source>
        <dbReference type="SAM" id="Phobius"/>
    </source>
</evidence>
<feature type="region of interest" description="Disordered" evidence="2">
    <location>
        <begin position="401"/>
        <end position="428"/>
    </location>
</feature>
<keyword evidence="1" id="KW-0677">Repeat</keyword>
<feature type="compositionally biased region" description="Polar residues" evidence="2">
    <location>
        <begin position="464"/>
        <end position="478"/>
    </location>
</feature>
<feature type="transmembrane region" description="Helical" evidence="3">
    <location>
        <begin position="1071"/>
        <end position="1090"/>
    </location>
</feature>
<gene>
    <name evidence="7" type="ORF">V1633_25610</name>
</gene>
<feature type="domain" description="DUF6531" evidence="5">
    <location>
        <begin position="97"/>
        <end position="174"/>
    </location>
</feature>
<dbReference type="InterPro" id="IPR006530">
    <property type="entry name" value="YD"/>
</dbReference>
<dbReference type="InterPro" id="IPR050708">
    <property type="entry name" value="T6SS_VgrG/RHS"/>
</dbReference>
<dbReference type="EMBL" id="JAZGQK010000023">
    <property type="protein sequence ID" value="MEE6261867.1"/>
    <property type="molecule type" value="Genomic_DNA"/>
</dbReference>
<dbReference type="Pfam" id="PF05593">
    <property type="entry name" value="RHS_repeat"/>
    <property type="match status" value="3"/>
</dbReference>
<feature type="chain" id="PRO_5046001967" evidence="4">
    <location>
        <begin position="21"/>
        <end position="1092"/>
    </location>
</feature>
<dbReference type="InterPro" id="IPR031325">
    <property type="entry name" value="RHS_repeat"/>
</dbReference>
<feature type="transmembrane region" description="Helical" evidence="3">
    <location>
        <begin position="1039"/>
        <end position="1064"/>
    </location>
</feature>
<keyword evidence="8" id="KW-1185">Reference proteome</keyword>
<dbReference type="Pfam" id="PF25023">
    <property type="entry name" value="TEN_YD-shell"/>
    <property type="match status" value="2"/>
</dbReference>
<keyword evidence="3" id="KW-1133">Transmembrane helix</keyword>
<feature type="domain" description="Teneurin-like YD-shell" evidence="6">
    <location>
        <begin position="746"/>
        <end position="1021"/>
    </location>
</feature>
<dbReference type="NCBIfam" id="TIGR01643">
    <property type="entry name" value="YD_repeat_2x"/>
    <property type="match status" value="3"/>
</dbReference>
<evidence type="ECO:0000256" key="2">
    <source>
        <dbReference type="SAM" id="MobiDB-lite"/>
    </source>
</evidence>
<evidence type="ECO:0000256" key="4">
    <source>
        <dbReference type="SAM" id="SignalP"/>
    </source>
</evidence>
<reference evidence="7 8" key="1">
    <citation type="submission" date="2024-01" db="EMBL/GenBank/DDBJ databases">
        <title>Genome insights into Plantactinospora sonchi sp. nov.</title>
        <authorList>
            <person name="Wang L."/>
        </authorList>
    </citation>
    <scope>NUCLEOTIDE SEQUENCE [LARGE SCALE GENOMIC DNA]</scope>
    <source>
        <strain evidence="7 8">NEAU-QY2</strain>
    </source>
</reference>
<keyword evidence="3" id="KW-0472">Membrane</keyword>
<evidence type="ECO:0000313" key="7">
    <source>
        <dbReference type="EMBL" id="MEE6261867.1"/>
    </source>
</evidence>
<feature type="domain" description="Teneurin-like YD-shell" evidence="6">
    <location>
        <begin position="566"/>
        <end position="677"/>
    </location>
</feature>
<dbReference type="PANTHER" id="PTHR32305:SF15">
    <property type="entry name" value="PROTEIN RHSA-RELATED"/>
    <property type="match status" value="1"/>
</dbReference>
<keyword evidence="4" id="KW-0732">Signal</keyword>
<dbReference type="InterPro" id="IPR045351">
    <property type="entry name" value="DUF6531"/>
</dbReference>
<feature type="region of interest" description="Disordered" evidence="2">
    <location>
        <begin position="458"/>
        <end position="478"/>
    </location>
</feature>
<accession>A0ABU7RZA6</accession>
<evidence type="ECO:0000256" key="1">
    <source>
        <dbReference type="ARBA" id="ARBA00022737"/>
    </source>
</evidence>
<dbReference type="Pfam" id="PF20148">
    <property type="entry name" value="DUF6531"/>
    <property type="match status" value="1"/>
</dbReference>
<dbReference type="NCBIfam" id="TIGR03696">
    <property type="entry name" value="Rhs_assc_core"/>
    <property type="match status" value="1"/>
</dbReference>
<sequence>MALRAPALVSLLTLAASVLAVPALPVSASAQPAPDTTTASRPTQPASPGSPDRLALGPSDAPLAMLTGPVSVPVGTGPVRNGSFTTFNLTDKVVAEVNNGSGNLLVRSTDLVLPGIAENLLLGSAYNSLFTGSDLPTGSLGHGWRTRSGVDVKLIKADDNSVTYVAADGVVGRFVPSGSGYTTPGEFKATLSVDGAGWRLTEHETGRELYFTSAGLLDRALDRNDNVTDYTYDANGRLTTVTSDRGAAATRTATVRYGSNGFISKIEQTAGGLYRRVEYAYDGSGNLTEICSLTESDVRFQYDSAHRITKITSGIKDSDPGAVTTITYDASNRVTSVKRIIDEKHDPNAGAVTRWAYPSATQTLVADANTDQSQPVTSVPRTTFTVNADKRVTRAVDPAGKTRETSYTPHHDVRTHRNGTGGTTTNRFDANGGQSLTSSAAPTGAAVGYAYANAATPSNPTAAYQPSSSSDPQGNNSLYTYNGAGNRLSATDALAAEAKVDYNADGTVKSSTDPGNGTNRTTYQYDADKQLISVTPPTGTSLGVRKFNYDEFGRVHEITDGRGRVIHHDYDNQDRITKITYSDGTPAVEYKYDAAGNVYARSDGNGYQNFSYDRLNRLIERQATHEYVYDPVGNLVELRDQRGSSFYTYDTRNLLTRLVADTGTYTFGYDDEGRRTSTRLTVSSVAVAETVNTFDQSGRITRTTSRRWQSGQASTVFDVSYCYAKRVGTAACSIAEADDTGLRQWQTDHHRSDAVSVYTYDAGNRLTKATDIDGRTYEYAYDANGNRTSEKVNGSVTQSLTYNPGNQITSAGYRYDAAGNQETGSAARNFTHNAAGQLTGGRNTQGQSVRWQYSGPDQLELGWKTAGSFEQRFFYGLNDQNGLPTLQSYTVPSPYVRHYVERDQAGTPIGFRAKTNGVFHHYFYVLDGLGSVVGLVRYDGALAASYTYDPYGKVIRATGVGDEVHENAIGFAGGLRQDDLTKFGHRWYDPNTGRFTQQDSLSFIGNPAKGNRYAYAGCNPVNYIDPTGQDLCMLSVQAAIWGLGAAFFGVLAATGGGIVLGVAITGAQAGAISAAMGGSGALAALLGEIFCD</sequence>
<dbReference type="RefSeq" id="WP_331216947.1">
    <property type="nucleotide sequence ID" value="NZ_JAZGQK010000023.1"/>
</dbReference>
<feature type="region of interest" description="Disordered" evidence="2">
    <location>
        <begin position="28"/>
        <end position="60"/>
    </location>
</feature>